<dbReference type="InterPro" id="IPR008269">
    <property type="entry name" value="Lon_proteolytic"/>
</dbReference>
<reference evidence="6 7" key="1">
    <citation type="submission" date="2020-01" db="EMBL/GenBank/DDBJ databases">
        <title>Sulfitobacter sediminilitoris sp. nov., isolated from a tidal flat.</title>
        <authorList>
            <person name="Park S."/>
            <person name="Yoon J.-H."/>
        </authorList>
    </citation>
    <scope>NUCLEOTIDE SEQUENCE [LARGE SCALE GENOMIC DNA]</scope>
    <source>
        <strain evidence="6 7">JBTF-M27</strain>
    </source>
</reference>
<feature type="active site" evidence="2">
    <location>
        <position position="711"/>
    </location>
</feature>
<dbReference type="PRINTS" id="PR00830">
    <property type="entry name" value="ENDOLAPTASE"/>
</dbReference>
<sequence length="821" mass="89979">MAHQSTSKRALPTGLAPEKLRPECDPKDLGFETTDALSHRQTFVGQDRAVDAIKLSATIAQKDFNLYVLGTVGTGRHTAVTRLLSKTASDRPTPCDWVYVNNFDAPHKPNAMKLPSGMASVLRSSMQGLVDDLANEIPALFESEEYQTQRRAIEAEFGQKHEEPIAAFAERVQDENVALMRTPMGFMLAALVDGKPIDPKAYEALSPEQKEEIDSKISRLQEELASVLKLGPQLEKDHRKQIEELHAAMAERVVSLRVGEVVARFAEITDIAAYLEEVRKDMISNAELFLISQMETNNGPFPEAIRKYHRDPHFDRYAVNIMVSHEDVKEAAAPVITEDLPSLAHLTGRIEHISEMGTLATNFTLIKPGALHRANGGYLVLDAHRVLTEPFAWDALKRCLQSQSITITSLAERLSLASTITLEPDPIPLDTRVVLIGDRRLHMLLTLLDPEFGELFKVQADFEDDLSRSAKNTRALAQVIASYAAKEGLYPLTAAAVAGLLDHAVRLANDAKKYSLQLGALTDVMREAHHYAGQKHRDLITVQDIKKAVQQADRRASRVKDRLQEATTRNTILIDTAGEAVGQLNGLSVIGMGTYSFGRPSRITATVRMGSGKLVDIEREVELGGPLHSKGVLILGSYLASHYALDVPMSLHASLVFEQSYGGVDGDSASSTELYALLSALSGVPIRQGIAVTGSVNQNGEVQAIGGVNEKIEGFFDLCKARRLTGEQGVLIPASNVDHLMLREDVVEAARQGKFRIMPVKSIDEGIEILTGHPVGKRSRSGTFPAGSINALVENRLRDFAEARRRFGADSENGGQKEERP</sequence>
<dbReference type="SUPFAM" id="SSF54211">
    <property type="entry name" value="Ribosomal protein S5 domain 2-like"/>
    <property type="match status" value="1"/>
</dbReference>
<comment type="catalytic activity">
    <reaction evidence="2">
        <text>Hydrolysis of proteins in presence of ATP.</text>
        <dbReference type="EC" id="3.4.21.53"/>
    </reaction>
</comment>
<proteinExistence type="inferred from homology"/>
<keyword evidence="2" id="KW-0378">Hydrolase</keyword>
<name>A0A6P0CFS3_9RHOB</name>
<dbReference type="InterPro" id="IPR027417">
    <property type="entry name" value="P-loop_NTPase"/>
</dbReference>
<dbReference type="Gene3D" id="1.10.8.60">
    <property type="match status" value="1"/>
</dbReference>
<evidence type="ECO:0000256" key="1">
    <source>
        <dbReference type="ARBA" id="ARBA00022670"/>
    </source>
</evidence>
<comment type="caution">
    <text evidence="6">The sequence shown here is derived from an EMBL/GenBank/DDBJ whole genome shotgun (WGS) entry which is preliminary data.</text>
</comment>
<dbReference type="InterPro" id="IPR041699">
    <property type="entry name" value="AAA_32"/>
</dbReference>
<keyword evidence="7" id="KW-1185">Reference proteome</keyword>
<accession>A0A6P0CFS3</accession>
<evidence type="ECO:0000256" key="3">
    <source>
        <dbReference type="SAM" id="Coils"/>
    </source>
</evidence>
<evidence type="ECO:0000256" key="4">
    <source>
        <dbReference type="SAM" id="MobiDB-lite"/>
    </source>
</evidence>
<keyword evidence="1 2" id="KW-0645">Protease</keyword>
<evidence type="ECO:0000256" key="2">
    <source>
        <dbReference type="PROSITE-ProRule" id="PRU01122"/>
    </source>
</evidence>
<dbReference type="PROSITE" id="PS51786">
    <property type="entry name" value="LON_PROTEOLYTIC"/>
    <property type="match status" value="1"/>
</dbReference>
<comment type="similarity">
    <text evidence="2">Belongs to the peptidase S16 family.</text>
</comment>
<dbReference type="InterPro" id="IPR020568">
    <property type="entry name" value="Ribosomal_Su5_D2-typ_SF"/>
</dbReference>
<dbReference type="Pfam" id="PF20437">
    <property type="entry name" value="LonC_helical"/>
    <property type="match status" value="1"/>
</dbReference>
<dbReference type="GO" id="GO:0005524">
    <property type="term" value="F:ATP binding"/>
    <property type="evidence" value="ECO:0007669"/>
    <property type="project" value="InterPro"/>
</dbReference>
<dbReference type="Pfam" id="PF13654">
    <property type="entry name" value="AAA_32"/>
    <property type="match status" value="1"/>
</dbReference>
<feature type="region of interest" description="Disordered" evidence="4">
    <location>
        <begin position="1"/>
        <end position="26"/>
    </location>
</feature>
<feature type="active site" evidence="2">
    <location>
        <position position="668"/>
    </location>
</feature>
<dbReference type="RefSeq" id="WP_164354248.1">
    <property type="nucleotide sequence ID" value="NZ_JAABNT010000007.1"/>
</dbReference>
<dbReference type="InterPro" id="IPR027065">
    <property type="entry name" value="Lon_Prtase"/>
</dbReference>
<dbReference type="Pfam" id="PF20436">
    <property type="entry name" value="LonB_AAA-LID"/>
    <property type="match status" value="1"/>
</dbReference>
<dbReference type="Gene3D" id="3.40.50.300">
    <property type="entry name" value="P-loop containing nucleotide triphosphate hydrolases"/>
    <property type="match status" value="2"/>
</dbReference>
<dbReference type="AlphaFoldDB" id="A0A6P0CFS3"/>
<keyword evidence="3" id="KW-0175">Coiled coil</keyword>
<dbReference type="Gene3D" id="3.30.230.10">
    <property type="match status" value="1"/>
</dbReference>
<evidence type="ECO:0000313" key="6">
    <source>
        <dbReference type="EMBL" id="NEK23333.1"/>
    </source>
</evidence>
<dbReference type="GO" id="GO:0004176">
    <property type="term" value="F:ATP-dependent peptidase activity"/>
    <property type="evidence" value="ECO:0007669"/>
    <property type="project" value="UniProtKB-UniRule"/>
</dbReference>
<gene>
    <name evidence="6" type="ORF">GV827_13065</name>
</gene>
<dbReference type="EMBL" id="JAABNT010000007">
    <property type="protein sequence ID" value="NEK23333.1"/>
    <property type="molecule type" value="Genomic_DNA"/>
</dbReference>
<dbReference type="Proteomes" id="UP000468591">
    <property type="component" value="Unassembled WGS sequence"/>
</dbReference>
<dbReference type="EC" id="3.4.21.53" evidence="2"/>
<organism evidence="6 7">
    <name type="scientific">Sulfitobacter sediminilitoris</name>
    <dbReference type="NCBI Taxonomy" id="2698830"/>
    <lineage>
        <taxon>Bacteria</taxon>
        <taxon>Pseudomonadati</taxon>
        <taxon>Pseudomonadota</taxon>
        <taxon>Alphaproteobacteria</taxon>
        <taxon>Rhodobacterales</taxon>
        <taxon>Roseobacteraceae</taxon>
        <taxon>Sulfitobacter</taxon>
    </lineage>
</organism>
<feature type="domain" description="Lon proteolytic" evidence="5">
    <location>
        <begin position="578"/>
        <end position="773"/>
    </location>
</feature>
<dbReference type="InterPro" id="IPR046844">
    <property type="entry name" value="Lon-like_helical"/>
</dbReference>
<dbReference type="SUPFAM" id="SSF52540">
    <property type="entry name" value="P-loop containing nucleoside triphosphate hydrolases"/>
    <property type="match status" value="1"/>
</dbReference>
<dbReference type="Pfam" id="PF05362">
    <property type="entry name" value="Lon_C"/>
    <property type="match status" value="1"/>
</dbReference>
<evidence type="ECO:0000259" key="5">
    <source>
        <dbReference type="PROSITE" id="PS51786"/>
    </source>
</evidence>
<dbReference type="GO" id="GO:0006508">
    <property type="term" value="P:proteolysis"/>
    <property type="evidence" value="ECO:0007669"/>
    <property type="project" value="UniProtKB-KW"/>
</dbReference>
<feature type="coiled-coil region" evidence="3">
    <location>
        <begin position="542"/>
        <end position="569"/>
    </location>
</feature>
<dbReference type="GO" id="GO:0004252">
    <property type="term" value="F:serine-type endopeptidase activity"/>
    <property type="evidence" value="ECO:0007669"/>
    <property type="project" value="UniProtKB-UniRule"/>
</dbReference>
<dbReference type="InterPro" id="IPR046843">
    <property type="entry name" value="LonB_AAA-LID"/>
</dbReference>
<protein>
    <recommendedName>
        <fullName evidence="2">endopeptidase La</fullName>
        <ecNumber evidence="2">3.4.21.53</ecNumber>
    </recommendedName>
</protein>
<dbReference type="GO" id="GO:0030163">
    <property type="term" value="P:protein catabolic process"/>
    <property type="evidence" value="ECO:0007669"/>
    <property type="project" value="InterPro"/>
</dbReference>
<keyword evidence="2" id="KW-0720">Serine protease</keyword>
<evidence type="ECO:0000313" key="7">
    <source>
        <dbReference type="Proteomes" id="UP000468591"/>
    </source>
</evidence>
<dbReference type="PANTHER" id="PTHR10046">
    <property type="entry name" value="ATP DEPENDENT LON PROTEASE FAMILY MEMBER"/>
    <property type="match status" value="1"/>
</dbReference>
<dbReference type="InterPro" id="IPR014721">
    <property type="entry name" value="Ribsml_uS5_D2-typ_fold_subgr"/>
</dbReference>